<dbReference type="EMBL" id="UINC01007746">
    <property type="protein sequence ID" value="SVA34894.1"/>
    <property type="molecule type" value="Genomic_DNA"/>
</dbReference>
<feature type="non-terminal residue" evidence="1">
    <location>
        <position position="1"/>
    </location>
</feature>
<sequence length="48" mass="5127">TDHAIVSSSIICQITRFRTSLGVTTTTFRSPASRTVGASSSHTTQKMV</sequence>
<evidence type="ECO:0000313" key="1">
    <source>
        <dbReference type="EMBL" id="SVA34894.1"/>
    </source>
</evidence>
<name>A0A381V3X1_9ZZZZ</name>
<organism evidence="1">
    <name type="scientific">marine metagenome</name>
    <dbReference type="NCBI Taxonomy" id="408172"/>
    <lineage>
        <taxon>unclassified sequences</taxon>
        <taxon>metagenomes</taxon>
        <taxon>ecological metagenomes</taxon>
    </lineage>
</organism>
<gene>
    <name evidence="1" type="ORF">METZ01_LOCUS87748</name>
</gene>
<dbReference type="AlphaFoldDB" id="A0A381V3X1"/>
<feature type="non-terminal residue" evidence="1">
    <location>
        <position position="48"/>
    </location>
</feature>
<reference evidence="1" key="1">
    <citation type="submission" date="2018-05" db="EMBL/GenBank/DDBJ databases">
        <authorList>
            <person name="Lanie J.A."/>
            <person name="Ng W.-L."/>
            <person name="Kazmierczak K.M."/>
            <person name="Andrzejewski T.M."/>
            <person name="Davidsen T.M."/>
            <person name="Wayne K.J."/>
            <person name="Tettelin H."/>
            <person name="Glass J.I."/>
            <person name="Rusch D."/>
            <person name="Podicherti R."/>
            <person name="Tsui H.-C.T."/>
            <person name="Winkler M.E."/>
        </authorList>
    </citation>
    <scope>NUCLEOTIDE SEQUENCE</scope>
</reference>
<proteinExistence type="predicted"/>
<accession>A0A381V3X1</accession>
<protein>
    <submittedName>
        <fullName evidence="1">Uncharacterized protein</fullName>
    </submittedName>
</protein>